<reference evidence="1" key="1">
    <citation type="submission" date="2014-12" db="EMBL/GenBank/DDBJ databases">
        <title>Insight into the proteome of Arion vulgaris.</title>
        <authorList>
            <person name="Aradska J."/>
            <person name="Bulat T."/>
            <person name="Smidak R."/>
            <person name="Sarate P."/>
            <person name="Gangsoo J."/>
            <person name="Sialana F."/>
            <person name="Bilban M."/>
            <person name="Lubec G."/>
        </authorList>
    </citation>
    <scope>NUCLEOTIDE SEQUENCE</scope>
    <source>
        <tissue evidence="1">Skin</tissue>
    </source>
</reference>
<name>A0A0B6XW62_9EUPU</name>
<feature type="non-terminal residue" evidence="1">
    <location>
        <position position="79"/>
    </location>
</feature>
<proteinExistence type="predicted"/>
<organism evidence="1">
    <name type="scientific">Arion vulgaris</name>
    <dbReference type="NCBI Taxonomy" id="1028688"/>
    <lineage>
        <taxon>Eukaryota</taxon>
        <taxon>Metazoa</taxon>
        <taxon>Spiralia</taxon>
        <taxon>Lophotrochozoa</taxon>
        <taxon>Mollusca</taxon>
        <taxon>Gastropoda</taxon>
        <taxon>Heterobranchia</taxon>
        <taxon>Euthyneura</taxon>
        <taxon>Panpulmonata</taxon>
        <taxon>Eupulmonata</taxon>
        <taxon>Stylommatophora</taxon>
        <taxon>Helicina</taxon>
        <taxon>Arionoidea</taxon>
        <taxon>Arionidae</taxon>
        <taxon>Arion</taxon>
    </lineage>
</organism>
<accession>A0A0B6XW62</accession>
<gene>
    <name evidence="1" type="primary">ORF3119</name>
</gene>
<sequence length="79" mass="9121">YTENNNFIWAVSKSTSFYLVFPKKDTFPLTQGQYEGLTVPVPKHTDSVLKVRYDYDICQSRGMDHKTHAVMSWSEVSSI</sequence>
<evidence type="ECO:0000313" key="1">
    <source>
        <dbReference type="EMBL" id="CEK48108.1"/>
    </source>
</evidence>
<feature type="non-terminal residue" evidence="1">
    <location>
        <position position="1"/>
    </location>
</feature>
<dbReference type="EMBL" id="HACG01001243">
    <property type="protein sequence ID" value="CEK48108.1"/>
    <property type="molecule type" value="Transcribed_RNA"/>
</dbReference>
<protein>
    <submittedName>
        <fullName evidence="1">Uncharacterized protein</fullName>
    </submittedName>
</protein>
<dbReference type="AlphaFoldDB" id="A0A0B6XW62"/>